<dbReference type="InterPro" id="IPR011042">
    <property type="entry name" value="6-blade_b-propeller_TolB-like"/>
</dbReference>
<sequence>MLLCFVVRRCAVSPTGDKLYITDWYHHRLNILTRDGTPLVTFAEPELERPSGIHVTPAGQVLVCGCLSHTIQQVDCMGRTKLASLVTLEKDGVGFPLSVYYSSTTSSIIVGQQLNDNKIMVFRVDKCVYVCNNCLNYL</sequence>
<gene>
    <name evidence="1" type="ORF">DPMN_145605</name>
</gene>
<evidence type="ECO:0000313" key="1">
    <source>
        <dbReference type="EMBL" id="KAH3792115.1"/>
    </source>
</evidence>
<dbReference type="EMBL" id="JAIWYP010000007">
    <property type="protein sequence ID" value="KAH3792115.1"/>
    <property type="molecule type" value="Genomic_DNA"/>
</dbReference>
<dbReference type="Proteomes" id="UP000828390">
    <property type="component" value="Unassembled WGS sequence"/>
</dbReference>
<keyword evidence="2" id="KW-1185">Reference proteome</keyword>
<evidence type="ECO:0000313" key="2">
    <source>
        <dbReference type="Proteomes" id="UP000828390"/>
    </source>
</evidence>
<reference evidence="1" key="1">
    <citation type="journal article" date="2019" name="bioRxiv">
        <title>The Genome of the Zebra Mussel, Dreissena polymorpha: A Resource for Invasive Species Research.</title>
        <authorList>
            <person name="McCartney M.A."/>
            <person name="Auch B."/>
            <person name="Kono T."/>
            <person name="Mallez S."/>
            <person name="Zhang Y."/>
            <person name="Obille A."/>
            <person name="Becker A."/>
            <person name="Abrahante J.E."/>
            <person name="Garbe J."/>
            <person name="Badalamenti J.P."/>
            <person name="Herman A."/>
            <person name="Mangelson H."/>
            <person name="Liachko I."/>
            <person name="Sullivan S."/>
            <person name="Sone E.D."/>
            <person name="Koren S."/>
            <person name="Silverstein K.A.T."/>
            <person name="Beckman K.B."/>
            <person name="Gohl D.M."/>
        </authorList>
    </citation>
    <scope>NUCLEOTIDE SEQUENCE</scope>
    <source>
        <strain evidence="1">Duluth1</strain>
        <tissue evidence="1">Whole animal</tissue>
    </source>
</reference>
<protein>
    <submittedName>
        <fullName evidence="1">Uncharacterized protein</fullName>
    </submittedName>
</protein>
<dbReference type="SUPFAM" id="SSF101898">
    <property type="entry name" value="NHL repeat"/>
    <property type="match status" value="1"/>
</dbReference>
<dbReference type="Gene3D" id="2.120.10.30">
    <property type="entry name" value="TolB, C-terminal domain"/>
    <property type="match status" value="1"/>
</dbReference>
<name>A0A9D4F4D3_DREPO</name>
<proteinExistence type="predicted"/>
<reference evidence="1" key="2">
    <citation type="submission" date="2020-11" db="EMBL/GenBank/DDBJ databases">
        <authorList>
            <person name="McCartney M.A."/>
            <person name="Auch B."/>
            <person name="Kono T."/>
            <person name="Mallez S."/>
            <person name="Becker A."/>
            <person name="Gohl D.M."/>
            <person name="Silverstein K.A.T."/>
            <person name="Koren S."/>
            <person name="Bechman K.B."/>
            <person name="Herman A."/>
            <person name="Abrahante J.E."/>
            <person name="Garbe J."/>
        </authorList>
    </citation>
    <scope>NUCLEOTIDE SEQUENCE</scope>
    <source>
        <strain evidence="1">Duluth1</strain>
        <tissue evidence="1">Whole animal</tissue>
    </source>
</reference>
<comment type="caution">
    <text evidence="1">The sequence shown here is derived from an EMBL/GenBank/DDBJ whole genome shotgun (WGS) entry which is preliminary data.</text>
</comment>
<dbReference type="AlphaFoldDB" id="A0A9D4F4D3"/>
<organism evidence="1 2">
    <name type="scientific">Dreissena polymorpha</name>
    <name type="common">Zebra mussel</name>
    <name type="synonym">Mytilus polymorpha</name>
    <dbReference type="NCBI Taxonomy" id="45954"/>
    <lineage>
        <taxon>Eukaryota</taxon>
        <taxon>Metazoa</taxon>
        <taxon>Spiralia</taxon>
        <taxon>Lophotrochozoa</taxon>
        <taxon>Mollusca</taxon>
        <taxon>Bivalvia</taxon>
        <taxon>Autobranchia</taxon>
        <taxon>Heteroconchia</taxon>
        <taxon>Euheterodonta</taxon>
        <taxon>Imparidentia</taxon>
        <taxon>Neoheterodontei</taxon>
        <taxon>Myida</taxon>
        <taxon>Dreissenoidea</taxon>
        <taxon>Dreissenidae</taxon>
        <taxon>Dreissena</taxon>
    </lineage>
</organism>
<accession>A0A9D4F4D3</accession>